<gene>
    <name evidence="2" type="ORF">GBAR_LOCUS16203</name>
</gene>
<dbReference type="AlphaFoldDB" id="A0AA35SE34"/>
<dbReference type="GO" id="GO:0000447">
    <property type="term" value="P:endonucleolytic cleavage in ITS1 to separate SSU-rRNA from 5.8S rRNA and LSU-rRNA from tricistronic rRNA transcript (SSU-rRNA, 5.8S rRNA, LSU-rRNA)"/>
    <property type="evidence" value="ECO:0007669"/>
    <property type="project" value="TreeGrafter"/>
</dbReference>
<dbReference type="InterPro" id="IPR018034">
    <property type="entry name" value="Kri1"/>
</dbReference>
<accession>A0AA35SE34</accession>
<proteinExistence type="predicted"/>
<dbReference type="GO" id="GO:0030686">
    <property type="term" value="C:90S preribosome"/>
    <property type="evidence" value="ECO:0007669"/>
    <property type="project" value="TreeGrafter"/>
</dbReference>
<sequence>MDVAFEDGITINKAYAAKYEAKKRAEELSKLRDQYGDVPLEASESSSSEEEEDEDAEMLTADVEKDFLRTLSLIHSRDPRIYDNKTQFFRKDENKEQRERKEEKKENKPMFLKDYERKQCWREDPPLWTEGGDKGREEEEEGD</sequence>
<dbReference type="Proteomes" id="UP001174909">
    <property type="component" value="Unassembled WGS sequence"/>
</dbReference>
<dbReference type="PANTHER" id="PTHR14490">
    <property type="entry name" value="ZINC FINGER, ZZ TYPE"/>
    <property type="match status" value="1"/>
</dbReference>
<evidence type="ECO:0000313" key="2">
    <source>
        <dbReference type="EMBL" id="CAI8028400.1"/>
    </source>
</evidence>
<dbReference type="EMBL" id="CASHTH010002329">
    <property type="protein sequence ID" value="CAI8028400.1"/>
    <property type="molecule type" value="Genomic_DNA"/>
</dbReference>
<dbReference type="PANTHER" id="PTHR14490:SF5">
    <property type="entry name" value="PROTEIN KRI1 HOMOLOG"/>
    <property type="match status" value="1"/>
</dbReference>
<feature type="region of interest" description="Disordered" evidence="1">
    <location>
        <begin position="84"/>
        <end position="143"/>
    </location>
</feature>
<feature type="region of interest" description="Disordered" evidence="1">
    <location>
        <begin position="31"/>
        <end position="58"/>
    </location>
</feature>
<feature type="compositionally biased region" description="Acidic residues" evidence="1">
    <location>
        <begin position="47"/>
        <end position="57"/>
    </location>
</feature>
<keyword evidence="3" id="KW-1185">Reference proteome</keyword>
<organism evidence="2 3">
    <name type="scientific">Geodia barretti</name>
    <name type="common">Barrett's horny sponge</name>
    <dbReference type="NCBI Taxonomy" id="519541"/>
    <lineage>
        <taxon>Eukaryota</taxon>
        <taxon>Metazoa</taxon>
        <taxon>Porifera</taxon>
        <taxon>Demospongiae</taxon>
        <taxon>Heteroscleromorpha</taxon>
        <taxon>Tetractinellida</taxon>
        <taxon>Astrophorina</taxon>
        <taxon>Geodiidae</taxon>
        <taxon>Geodia</taxon>
    </lineage>
</organism>
<feature type="non-terminal residue" evidence="2">
    <location>
        <position position="143"/>
    </location>
</feature>
<comment type="caution">
    <text evidence="2">The sequence shown here is derived from an EMBL/GenBank/DDBJ whole genome shotgun (WGS) entry which is preliminary data.</text>
</comment>
<reference evidence="2" key="1">
    <citation type="submission" date="2023-03" db="EMBL/GenBank/DDBJ databases">
        <authorList>
            <person name="Steffen K."/>
            <person name="Cardenas P."/>
        </authorList>
    </citation>
    <scope>NUCLEOTIDE SEQUENCE</scope>
</reference>
<name>A0AA35SE34_GEOBA</name>
<dbReference type="GO" id="GO:0005730">
    <property type="term" value="C:nucleolus"/>
    <property type="evidence" value="ECO:0007669"/>
    <property type="project" value="TreeGrafter"/>
</dbReference>
<evidence type="ECO:0000256" key="1">
    <source>
        <dbReference type="SAM" id="MobiDB-lite"/>
    </source>
</evidence>
<evidence type="ECO:0000313" key="3">
    <source>
        <dbReference type="Proteomes" id="UP001174909"/>
    </source>
</evidence>
<protein>
    <submittedName>
        <fullName evidence="2">Protein KRI1 homolog</fullName>
    </submittedName>
</protein>
<feature type="compositionally biased region" description="Basic and acidic residues" evidence="1">
    <location>
        <begin position="84"/>
        <end position="137"/>
    </location>
</feature>